<dbReference type="InterPro" id="IPR017871">
    <property type="entry name" value="ABC_transporter-like_CS"/>
</dbReference>
<dbReference type="Proteomes" id="UP000675940">
    <property type="component" value="Unassembled WGS sequence"/>
</dbReference>
<evidence type="ECO:0000256" key="2">
    <source>
        <dbReference type="ARBA" id="ARBA00005417"/>
    </source>
</evidence>
<protein>
    <submittedName>
        <fullName evidence="9">ATP-binding cassette domain-containing protein</fullName>
    </submittedName>
</protein>
<comment type="similarity">
    <text evidence="2">Belongs to the ABC transporter superfamily.</text>
</comment>
<comment type="caution">
    <text evidence="9">The sequence shown here is derived from an EMBL/GenBank/DDBJ whole genome shotgun (WGS) entry which is preliminary data.</text>
</comment>
<keyword evidence="5" id="KW-0547">Nucleotide-binding</keyword>
<dbReference type="AlphaFoldDB" id="A0A940MP95"/>
<dbReference type="GO" id="GO:0015833">
    <property type="term" value="P:peptide transport"/>
    <property type="evidence" value="ECO:0007669"/>
    <property type="project" value="InterPro"/>
</dbReference>
<dbReference type="Pfam" id="PF08352">
    <property type="entry name" value="oligo_HPY"/>
    <property type="match status" value="1"/>
</dbReference>
<sequence>MTLLSVENLSIRFGTPDGDVHAVNDVSFDIAAGETVALVGESGSGKSQIALSILGLLAPNARTSGRIMYGGRDLLSLKRRELNKVRAKEIAMIFQDPMSSLNPYMTIERQLNESLELHEGLRGAAARKRVLEVLDAVQIPDARNRLRAYPHEFSGGMRQRIVIAMALLCNPKLILADEPTTALDVTVQAQIMRLLDDIRRDMGTAILLITHDLGVVAGSCENTLVLYSGKVMEHAPTRALFAEPQHPYTRGLLRAVPNIHDEAGALHAIPGQPPNTMRALTGCPFAPRCVDAIAACHQIVPPLEGDALRQRACIRPVEELT</sequence>
<accession>A0A940MP95</accession>
<dbReference type="SMART" id="SM00382">
    <property type="entry name" value="AAA"/>
    <property type="match status" value="1"/>
</dbReference>
<dbReference type="PANTHER" id="PTHR43297:SF7">
    <property type="entry name" value="D,D-DIPEPTIDE TRANSPORT ATP-BINDING PROTEIN DDPD-RELATED"/>
    <property type="match status" value="1"/>
</dbReference>
<evidence type="ECO:0000313" key="10">
    <source>
        <dbReference type="Proteomes" id="UP000675940"/>
    </source>
</evidence>
<dbReference type="InterPro" id="IPR027417">
    <property type="entry name" value="P-loop_NTPase"/>
</dbReference>
<dbReference type="InterPro" id="IPR003439">
    <property type="entry name" value="ABC_transporter-like_ATP-bd"/>
</dbReference>
<dbReference type="Gene3D" id="3.40.50.300">
    <property type="entry name" value="P-loop containing nucleotide triphosphate hydrolases"/>
    <property type="match status" value="1"/>
</dbReference>
<evidence type="ECO:0000259" key="8">
    <source>
        <dbReference type="PROSITE" id="PS50893"/>
    </source>
</evidence>
<name>A0A940MP95_9RHOB</name>
<keyword evidence="4" id="KW-1003">Cell membrane</keyword>
<dbReference type="Pfam" id="PF00005">
    <property type="entry name" value="ABC_tran"/>
    <property type="match status" value="1"/>
</dbReference>
<dbReference type="FunFam" id="3.40.50.300:FF:000016">
    <property type="entry name" value="Oligopeptide ABC transporter ATP-binding component"/>
    <property type="match status" value="1"/>
</dbReference>
<dbReference type="PANTHER" id="PTHR43297">
    <property type="entry name" value="OLIGOPEPTIDE TRANSPORT ATP-BINDING PROTEIN APPD"/>
    <property type="match status" value="1"/>
</dbReference>
<evidence type="ECO:0000256" key="1">
    <source>
        <dbReference type="ARBA" id="ARBA00004417"/>
    </source>
</evidence>
<dbReference type="GO" id="GO:0005886">
    <property type="term" value="C:plasma membrane"/>
    <property type="evidence" value="ECO:0007669"/>
    <property type="project" value="UniProtKB-SubCell"/>
</dbReference>
<dbReference type="GO" id="GO:0016887">
    <property type="term" value="F:ATP hydrolysis activity"/>
    <property type="evidence" value="ECO:0007669"/>
    <property type="project" value="InterPro"/>
</dbReference>
<keyword evidence="3" id="KW-0813">Transport</keyword>
<evidence type="ECO:0000313" key="9">
    <source>
        <dbReference type="EMBL" id="MBP0482213.1"/>
    </source>
</evidence>
<keyword evidence="6 9" id="KW-0067">ATP-binding</keyword>
<comment type="subcellular location">
    <subcellularLocation>
        <location evidence="1">Cell inner membrane</location>
        <topology evidence="1">Peripheral membrane protein</topology>
    </subcellularLocation>
</comment>
<dbReference type="RefSeq" id="WP_209360075.1">
    <property type="nucleotide sequence ID" value="NZ_JAGISH010000003.1"/>
</dbReference>
<feature type="domain" description="ABC transporter" evidence="8">
    <location>
        <begin position="4"/>
        <end position="253"/>
    </location>
</feature>
<evidence type="ECO:0000256" key="4">
    <source>
        <dbReference type="ARBA" id="ARBA00022475"/>
    </source>
</evidence>
<organism evidence="9 10">
    <name type="scientific">Sagittula salina</name>
    <dbReference type="NCBI Taxonomy" id="2820268"/>
    <lineage>
        <taxon>Bacteria</taxon>
        <taxon>Pseudomonadati</taxon>
        <taxon>Pseudomonadota</taxon>
        <taxon>Alphaproteobacteria</taxon>
        <taxon>Rhodobacterales</taxon>
        <taxon>Roseobacteraceae</taxon>
        <taxon>Sagittula</taxon>
    </lineage>
</organism>
<dbReference type="InterPro" id="IPR050388">
    <property type="entry name" value="ABC_Ni/Peptide_Import"/>
</dbReference>
<dbReference type="InterPro" id="IPR003593">
    <property type="entry name" value="AAA+_ATPase"/>
</dbReference>
<dbReference type="GO" id="GO:0005524">
    <property type="term" value="F:ATP binding"/>
    <property type="evidence" value="ECO:0007669"/>
    <property type="project" value="UniProtKB-KW"/>
</dbReference>
<gene>
    <name evidence="9" type="ORF">J5474_06880</name>
</gene>
<evidence type="ECO:0000256" key="6">
    <source>
        <dbReference type="ARBA" id="ARBA00022840"/>
    </source>
</evidence>
<evidence type="ECO:0000256" key="3">
    <source>
        <dbReference type="ARBA" id="ARBA00022448"/>
    </source>
</evidence>
<keyword evidence="10" id="KW-1185">Reference proteome</keyword>
<dbReference type="PROSITE" id="PS00211">
    <property type="entry name" value="ABC_TRANSPORTER_1"/>
    <property type="match status" value="1"/>
</dbReference>
<dbReference type="SUPFAM" id="SSF52540">
    <property type="entry name" value="P-loop containing nucleoside triphosphate hydrolases"/>
    <property type="match status" value="1"/>
</dbReference>
<keyword evidence="7" id="KW-0472">Membrane</keyword>
<proteinExistence type="inferred from homology"/>
<dbReference type="NCBIfam" id="TIGR01727">
    <property type="entry name" value="oligo_HPY"/>
    <property type="match status" value="1"/>
</dbReference>
<evidence type="ECO:0000256" key="7">
    <source>
        <dbReference type="ARBA" id="ARBA00023136"/>
    </source>
</evidence>
<dbReference type="EMBL" id="JAGISH010000003">
    <property type="protein sequence ID" value="MBP0482213.1"/>
    <property type="molecule type" value="Genomic_DNA"/>
</dbReference>
<evidence type="ECO:0000256" key="5">
    <source>
        <dbReference type="ARBA" id="ARBA00022741"/>
    </source>
</evidence>
<dbReference type="GO" id="GO:0055085">
    <property type="term" value="P:transmembrane transport"/>
    <property type="evidence" value="ECO:0007669"/>
    <property type="project" value="UniProtKB-ARBA"/>
</dbReference>
<dbReference type="PROSITE" id="PS50893">
    <property type="entry name" value="ABC_TRANSPORTER_2"/>
    <property type="match status" value="1"/>
</dbReference>
<reference evidence="9" key="1">
    <citation type="submission" date="2021-03" db="EMBL/GenBank/DDBJ databases">
        <title>Sagittula salina sp. nov. strain M10.9X isolated from the marine waste.</title>
        <authorList>
            <person name="Satari L."/>
            <person name="Molina-Menor E."/>
            <person name="Vidal-Verdu A."/>
            <person name="Pascual J."/>
            <person name="Pereto J."/>
            <person name="Porcar M."/>
        </authorList>
    </citation>
    <scope>NUCLEOTIDE SEQUENCE</scope>
    <source>
        <strain evidence="9">M10.9X</strain>
    </source>
</reference>
<dbReference type="CDD" id="cd03257">
    <property type="entry name" value="ABC_NikE_OppD_transporters"/>
    <property type="match status" value="1"/>
</dbReference>
<dbReference type="InterPro" id="IPR013563">
    <property type="entry name" value="Oligopep_ABC_C"/>
</dbReference>